<organism evidence="1 2">
    <name type="scientific">Flavobacterium enshiense DK69</name>
    <dbReference type="NCBI Taxonomy" id="1107311"/>
    <lineage>
        <taxon>Bacteria</taxon>
        <taxon>Pseudomonadati</taxon>
        <taxon>Bacteroidota</taxon>
        <taxon>Flavobacteriia</taxon>
        <taxon>Flavobacteriales</taxon>
        <taxon>Flavobacteriaceae</taxon>
        <taxon>Flavobacterium</taxon>
    </lineage>
</organism>
<proteinExistence type="predicted"/>
<reference evidence="2" key="1">
    <citation type="submission" date="2013-09" db="EMBL/GenBank/DDBJ databases">
        <authorList>
            <person name="Zeng Z."/>
            <person name="Chen C."/>
        </authorList>
    </citation>
    <scope>NUCLEOTIDE SEQUENCE [LARGE SCALE GENOMIC DNA]</scope>
    <source>
        <strain evidence="2">DK69</strain>
    </source>
</reference>
<sequence length="165" mass="19704">MSSTVPLTFPDLELLQHYGGDFKPYFAAVYEIFESHFIKNKTYFLGVHVTAQKHPEVDGIHRTFYHITHEGEDESNRLPDFDRMERIRFPEFMMVNCPHDELLIWKNQRGRDTRVLIFNETQGYLVVMTERKGFNLFWTAYYIQQSHSKKKLLKEYAEYIKAKTA</sequence>
<dbReference type="RefSeq" id="WP_035630237.1">
    <property type="nucleotide sequence ID" value="NZ_AVCS01000008.1"/>
</dbReference>
<protein>
    <recommendedName>
        <fullName evidence="3">Phage-Barnase-EndoU-ColicinE5/D-RelE like nuclease 2 domain-containing protein</fullName>
    </recommendedName>
</protein>
<name>A0A0A2MUP5_9FLAO</name>
<dbReference type="STRING" id="1107311.Q767_07370"/>
<evidence type="ECO:0000313" key="1">
    <source>
        <dbReference type="EMBL" id="KGO96074.1"/>
    </source>
</evidence>
<dbReference type="eggNOG" id="ENOG5032W2H">
    <property type="taxonomic scope" value="Bacteria"/>
</dbReference>
<dbReference type="AlphaFoldDB" id="A0A0A2MUP5"/>
<dbReference type="Proteomes" id="UP000030149">
    <property type="component" value="Unassembled WGS sequence"/>
</dbReference>
<keyword evidence="2" id="KW-1185">Reference proteome</keyword>
<dbReference type="PATRIC" id="fig|1107311.5.peg.2673"/>
<reference evidence="1 2" key="2">
    <citation type="journal article" date="2015" name="Stand. Genomic Sci.">
        <title>High quality draft genomic sequence of Flavobacterium enshiense DK69(T) and comparison among Flavobacterium genomes.</title>
        <authorList>
            <person name="Zeng Z."/>
            <person name="Chen C."/>
            <person name="Du H."/>
            <person name="Wang G."/>
            <person name="Li M."/>
        </authorList>
    </citation>
    <scope>NUCLEOTIDE SEQUENCE [LARGE SCALE GENOMIC DNA]</scope>
    <source>
        <strain evidence="1 2">DK69</strain>
    </source>
</reference>
<comment type="caution">
    <text evidence="1">The sequence shown here is derived from an EMBL/GenBank/DDBJ whole genome shotgun (WGS) entry which is preliminary data.</text>
</comment>
<dbReference type="OrthoDB" id="7868987at2"/>
<accession>A0A0A2MUP5</accession>
<evidence type="ECO:0008006" key="3">
    <source>
        <dbReference type="Google" id="ProtNLM"/>
    </source>
</evidence>
<dbReference type="EMBL" id="JRLZ01000005">
    <property type="protein sequence ID" value="KGO96074.1"/>
    <property type="molecule type" value="Genomic_DNA"/>
</dbReference>
<evidence type="ECO:0000313" key="2">
    <source>
        <dbReference type="Proteomes" id="UP000030149"/>
    </source>
</evidence>
<gene>
    <name evidence="1" type="ORF">Q767_07370</name>
</gene>